<dbReference type="EMBL" id="BAABME010011665">
    <property type="protein sequence ID" value="GAA0184109.1"/>
    <property type="molecule type" value="Genomic_DNA"/>
</dbReference>
<reference evidence="2 3" key="1">
    <citation type="submission" date="2024-01" db="EMBL/GenBank/DDBJ databases">
        <title>The complete chloroplast genome sequence of Lithospermum erythrorhizon: insights into the phylogenetic relationship among Boraginaceae species and the maternal lineages of purple gromwells.</title>
        <authorList>
            <person name="Okada T."/>
            <person name="Watanabe K."/>
        </authorList>
    </citation>
    <scope>NUCLEOTIDE SEQUENCE [LARGE SCALE GENOMIC DNA]</scope>
</reference>
<evidence type="ECO:0000256" key="1">
    <source>
        <dbReference type="SAM" id="Coils"/>
    </source>
</evidence>
<proteinExistence type="predicted"/>
<comment type="caution">
    <text evidence="2">The sequence shown here is derived from an EMBL/GenBank/DDBJ whole genome shotgun (WGS) entry which is preliminary data.</text>
</comment>
<protein>
    <submittedName>
        <fullName evidence="2">Uncharacterized protein</fullName>
    </submittedName>
</protein>
<organism evidence="2 3">
    <name type="scientific">Lithospermum erythrorhizon</name>
    <name type="common">Purple gromwell</name>
    <name type="synonym">Lithospermum officinale var. erythrorhizon</name>
    <dbReference type="NCBI Taxonomy" id="34254"/>
    <lineage>
        <taxon>Eukaryota</taxon>
        <taxon>Viridiplantae</taxon>
        <taxon>Streptophyta</taxon>
        <taxon>Embryophyta</taxon>
        <taxon>Tracheophyta</taxon>
        <taxon>Spermatophyta</taxon>
        <taxon>Magnoliopsida</taxon>
        <taxon>eudicotyledons</taxon>
        <taxon>Gunneridae</taxon>
        <taxon>Pentapetalae</taxon>
        <taxon>asterids</taxon>
        <taxon>lamiids</taxon>
        <taxon>Boraginales</taxon>
        <taxon>Boraginaceae</taxon>
        <taxon>Boraginoideae</taxon>
        <taxon>Lithospermeae</taxon>
        <taxon>Lithospermum</taxon>
    </lineage>
</organism>
<dbReference type="AlphaFoldDB" id="A0AAV3RSZ5"/>
<evidence type="ECO:0000313" key="3">
    <source>
        <dbReference type="Proteomes" id="UP001454036"/>
    </source>
</evidence>
<dbReference type="Proteomes" id="UP001454036">
    <property type="component" value="Unassembled WGS sequence"/>
</dbReference>
<evidence type="ECO:0000313" key="2">
    <source>
        <dbReference type="EMBL" id="GAA0184109.1"/>
    </source>
</evidence>
<sequence>MGLGDVADLRGKLQGFFQEARKMIAASIVVSLADTSKTFQKLSLLRVSLEDQALRKQCEVQKIEKLEHEVVELETRARDLRVHIQEQKSVISQLDLGTSDTSGQLNILEKESQTEQANHQGRLPADLEVARLGLVGLL</sequence>
<gene>
    <name evidence="2" type="ORF">LIER_31407</name>
</gene>
<name>A0AAV3RSZ5_LITER</name>
<keyword evidence="1" id="KW-0175">Coiled coil</keyword>
<accession>A0AAV3RSZ5</accession>
<feature type="coiled-coil region" evidence="1">
    <location>
        <begin position="49"/>
        <end position="83"/>
    </location>
</feature>
<keyword evidence="3" id="KW-1185">Reference proteome</keyword>